<evidence type="ECO:0000256" key="5">
    <source>
        <dbReference type="ARBA" id="ARBA00023015"/>
    </source>
</evidence>
<keyword evidence="6" id="KW-0804">Transcription</keyword>
<proteinExistence type="inferred from homology"/>
<evidence type="ECO:0000256" key="3">
    <source>
        <dbReference type="ARBA" id="ARBA00022491"/>
    </source>
</evidence>
<keyword evidence="11" id="KW-0282">Flagellum</keyword>
<evidence type="ECO:0000256" key="9">
    <source>
        <dbReference type="SAM" id="MobiDB-lite"/>
    </source>
</evidence>
<dbReference type="InterPro" id="IPR007412">
    <property type="entry name" value="FlgM"/>
</dbReference>
<evidence type="ECO:0000256" key="6">
    <source>
        <dbReference type="ARBA" id="ARBA00023163"/>
    </source>
</evidence>
<dbReference type="InterPro" id="IPR031316">
    <property type="entry name" value="FlgM_C"/>
</dbReference>
<evidence type="ECO:0000256" key="2">
    <source>
        <dbReference type="ARBA" id="ARBA00017823"/>
    </source>
</evidence>
<sequence length="91" mass="9745">MKITRTDFSPLTPRQQSEPAAVTPQSRPAVSQSQTVFSGTVRELEAVRAGLAQTSEVDMDKVSALRQAIADGQLPLDLDALSAAIVDLHRS</sequence>
<dbReference type="EMBL" id="JBHSAF010000007">
    <property type="protein sequence ID" value="MFC3913464.1"/>
    <property type="molecule type" value="Genomic_DNA"/>
</dbReference>
<gene>
    <name evidence="11" type="primary">flgM</name>
    <name evidence="11" type="ORF">ACFOSS_08305</name>
</gene>
<keyword evidence="3" id="KW-0678">Repressor</keyword>
<keyword evidence="4" id="KW-1005">Bacterial flagellum biogenesis</keyword>
<evidence type="ECO:0000313" key="12">
    <source>
        <dbReference type="Proteomes" id="UP001595692"/>
    </source>
</evidence>
<evidence type="ECO:0000256" key="4">
    <source>
        <dbReference type="ARBA" id="ARBA00022795"/>
    </source>
</evidence>
<evidence type="ECO:0000313" key="11">
    <source>
        <dbReference type="EMBL" id="MFC3913464.1"/>
    </source>
</evidence>
<reference evidence="12" key="1">
    <citation type="journal article" date="2019" name="Int. J. Syst. Evol. Microbiol.">
        <title>The Global Catalogue of Microorganisms (GCM) 10K type strain sequencing project: providing services to taxonomists for standard genome sequencing and annotation.</title>
        <authorList>
            <consortium name="The Broad Institute Genomics Platform"/>
            <consortium name="The Broad Institute Genome Sequencing Center for Infectious Disease"/>
            <person name="Wu L."/>
            <person name="Ma J."/>
        </authorList>
    </citation>
    <scope>NUCLEOTIDE SEQUENCE [LARGE SCALE GENOMIC DNA]</scope>
    <source>
        <strain evidence="12">CCUG 54939</strain>
    </source>
</reference>
<evidence type="ECO:0000256" key="1">
    <source>
        <dbReference type="ARBA" id="ARBA00005322"/>
    </source>
</evidence>
<keyword evidence="11" id="KW-0969">Cilium</keyword>
<dbReference type="SUPFAM" id="SSF101498">
    <property type="entry name" value="Anti-sigma factor FlgM"/>
    <property type="match status" value="1"/>
</dbReference>
<dbReference type="Proteomes" id="UP001595692">
    <property type="component" value="Unassembled WGS sequence"/>
</dbReference>
<feature type="domain" description="Anti-sigma-28 factor FlgM C-terminal" evidence="10">
    <location>
        <begin position="37"/>
        <end position="86"/>
    </location>
</feature>
<accession>A0ABV8CN66</accession>
<keyword evidence="12" id="KW-1185">Reference proteome</keyword>
<comment type="similarity">
    <text evidence="1">Belongs to the FlgM family.</text>
</comment>
<evidence type="ECO:0000259" key="10">
    <source>
        <dbReference type="Pfam" id="PF04316"/>
    </source>
</evidence>
<evidence type="ECO:0000256" key="8">
    <source>
        <dbReference type="ARBA" id="ARBA00030117"/>
    </source>
</evidence>
<feature type="region of interest" description="Disordered" evidence="9">
    <location>
        <begin position="1"/>
        <end position="35"/>
    </location>
</feature>
<evidence type="ECO:0000256" key="7">
    <source>
        <dbReference type="ARBA" id="ARBA00024739"/>
    </source>
</evidence>
<organism evidence="11 12">
    <name type="scientific">Pseudaeromonas sharmana</name>
    <dbReference type="NCBI Taxonomy" id="328412"/>
    <lineage>
        <taxon>Bacteria</taxon>
        <taxon>Pseudomonadati</taxon>
        <taxon>Pseudomonadota</taxon>
        <taxon>Gammaproteobacteria</taxon>
        <taxon>Aeromonadales</taxon>
        <taxon>Aeromonadaceae</taxon>
        <taxon>Pseudaeromonas</taxon>
    </lineage>
</organism>
<dbReference type="NCBIfam" id="TIGR03824">
    <property type="entry name" value="FlgM_jcvi"/>
    <property type="match status" value="1"/>
</dbReference>
<dbReference type="Pfam" id="PF04316">
    <property type="entry name" value="FlgM"/>
    <property type="match status" value="1"/>
</dbReference>
<keyword evidence="11" id="KW-0966">Cell projection</keyword>
<dbReference type="RefSeq" id="WP_377151806.1">
    <property type="nucleotide sequence ID" value="NZ_JBHSAF010000007.1"/>
</dbReference>
<protein>
    <recommendedName>
        <fullName evidence="2">Negative regulator of flagellin synthesis</fullName>
    </recommendedName>
    <alternativeName>
        <fullName evidence="8">Anti-sigma-28 factor</fullName>
    </alternativeName>
</protein>
<keyword evidence="5" id="KW-0805">Transcription regulation</keyword>
<dbReference type="InterPro" id="IPR035890">
    <property type="entry name" value="Anti-sigma-28_factor_FlgM_sf"/>
</dbReference>
<name>A0ABV8CN66_9GAMM</name>
<comment type="caution">
    <text evidence="11">The sequence shown here is derived from an EMBL/GenBank/DDBJ whole genome shotgun (WGS) entry which is preliminary data.</text>
</comment>
<comment type="function">
    <text evidence="7">Responsible for the coupling of flagellin expression to flagellar assembly by preventing expression of the flagellin genes when a component of the middle class of proteins is defective. It negatively regulates flagellar genes by inhibiting the activity of FliA by directly binding to FliA.</text>
</comment>